<evidence type="ECO:0000313" key="2">
    <source>
        <dbReference type="Proteomes" id="UP000009026"/>
    </source>
</evidence>
<organism evidence="1 2">
    <name type="scientific">Pseudomyxococcus hansupus</name>
    <dbReference type="NCBI Taxonomy" id="1297742"/>
    <lineage>
        <taxon>Bacteria</taxon>
        <taxon>Pseudomonadati</taxon>
        <taxon>Myxococcota</taxon>
        <taxon>Myxococcia</taxon>
        <taxon>Myxococcales</taxon>
        <taxon>Cystobacterineae</taxon>
        <taxon>Myxococcaceae</taxon>
        <taxon>Pseudomyxococcus</taxon>
    </lineage>
</organism>
<name>A0A0H4WNM1_9BACT</name>
<dbReference type="KEGG" id="mym:A176_001958"/>
<evidence type="ECO:0000313" key="1">
    <source>
        <dbReference type="EMBL" id="AKQ65046.1"/>
    </source>
</evidence>
<dbReference type="AlphaFoldDB" id="A0A0H4WNM1"/>
<reference evidence="1 2" key="1">
    <citation type="journal article" date="2016" name="PLoS ONE">
        <title>Complete Genome Sequence and Comparative Genomics of a Novel Myxobacterium Myxococcus hansupus.</title>
        <authorList>
            <person name="Sharma G."/>
            <person name="Narwani T."/>
            <person name="Subramanian S."/>
        </authorList>
    </citation>
    <scope>NUCLEOTIDE SEQUENCE [LARGE SCALE GENOMIC DNA]</scope>
    <source>
        <strain evidence="2">mixupus</strain>
    </source>
</reference>
<sequence>MKKEVMADAEARIISGDDADRILCEMPIAALDQAARDTGYKRLDEALNDRKFTAMLPLFVGDAEAVLRFRKRCVPRWMQLVHREAKGASWDVSRMHARRAMKTPLGTSSVDDIRLPKTSLHFRVQPESALASPDKEQHAPVTDVLVVEEPAPRRLWRIAVESGSAVGNTSALITSLDLPSGATLDTVLEQHAAQVATGEDWRSLLAWVVSMLLLSRT</sequence>
<protein>
    <submittedName>
        <fullName evidence="1">Uncharacterized protein</fullName>
    </submittedName>
</protein>
<accession>A0A0H4WNM1</accession>
<keyword evidence="2" id="KW-1185">Reference proteome</keyword>
<dbReference type="EMBL" id="CP012109">
    <property type="protein sequence ID" value="AKQ65046.1"/>
    <property type="molecule type" value="Genomic_DNA"/>
</dbReference>
<dbReference type="STRING" id="1297742.A176_001958"/>
<dbReference type="PATRIC" id="fig|1297742.4.peg.1981"/>
<gene>
    <name evidence="1" type="ORF">A176_001958</name>
</gene>
<proteinExistence type="predicted"/>
<dbReference type="Proteomes" id="UP000009026">
    <property type="component" value="Chromosome"/>
</dbReference>